<feature type="transmembrane region" description="Helical" evidence="1">
    <location>
        <begin position="6"/>
        <end position="25"/>
    </location>
</feature>
<feature type="transmembrane region" description="Helical" evidence="1">
    <location>
        <begin position="101"/>
        <end position="120"/>
    </location>
</feature>
<evidence type="ECO:0000256" key="1">
    <source>
        <dbReference type="SAM" id="Phobius"/>
    </source>
</evidence>
<proteinExistence type="predicted"/>
<evidence type="ECO:0000313" key="3">
    <source>
        <dbReference type="Proteomes" id="UP000252770"/>
    </source>
</evidence>
<sequence length="131" mass="13429">MLVTVVVLLVLGLVEAVSNTVHLAAGRVDTWGRRQHRELPRTASAAVVRRKVLAMLALGVFLVVAVVGAVALDQPSGLVVAAVAVLVVTGLDAVRARTPAALLPALLALLLLVLTVHAVAPGQPSAPCSCR</sequence>
<feature type="transmembrane region" description="Helical" evidence="1">
    <location>
        <begin position="52"/>
        <end position="72"/>
    </location>
</feature>
<keyword evidence="3" id="KW-1185">Reference proteome</keyword>
<name>A0A367YVP0_9ACTN</name>
<keyword evidence="1" id="KW-0472">Membrane</keyword>
<dbReference type="Proteomes" id="UP000252770">
    <property type="component" value="Unassembled WGS sequence"/>
</dbReference>
<dbReference type="EMBL" id="QOUI01000007">
    <property type="protein sequence ID" value="RCK69092.1"/>
    <property type="molecule type" value="Genomic_DNA"/>
</dbReference>
<gene>
    <name evidence="2" type="ORF">DT076_12125</name>
</gene>
<keyword evidence="1" id="KW-1133">Transmembrane helix</keyword>
<keyword evidence="1" id="KW-0812">Transmembrane</keyword>
<organism evidence="2 3">
    <name type="scientific">Desertihabitans brevis</name>
    <dbReference type="NCBI Taxonomy" id="2268447"/>
    <lineage>
        <taxon>Bacteria</taxon>
        <taxon>Bacillati</taxon>
        <taxon>Actinomycetota</taxon>
        <taxon>Actinomycetes</taxon>
        <taxon>Propionibacteriales</taxon>
        <taxon>Propionibacteriaceae</taxon>
        <taxon>Desertihabitans</taxon>
    </lineage>
</organism>
<protein>
    <submittedName>
        <fullName evidence="2">Uncharacterized protein</fullName>
    </submittedName>
</protein>
<comment type="caution">
    <text evidence="2">The sequence shown here is derived from an EMBL/GenBank/DDBJ whole genome shotgun (WGS) entry which is preliminary data.</text>
</comment>
<feature type="transmembrane region" description="Helical" evidence="1">
    <location>
        <begin position="78"/>
        <end position="94"/>
    </location>
</feature>
<reference evidence="2 3" key="1">
    <citation type="submission" date="2018-07" db="EMBL/GenBank/DDBJ databases">
        <title>Desertimonas flava gen. nov. sp. nov.</title>
        <authorList>
            <person name="Liu S."/>
        </authorList>
    </citation>
    <scope>NUCLEOTIDE SEQUENCE [LARGE SCALE GENOMIC DNA]</scope>
    <source>
        <strain evidence="2 3">16Sb5-5</strain>
    </source>
</reference>
<dbReference type="AlphaFoldDB" id="A0A367YVP0"/>
<evidence type="ECO:0000313" key="2">
    <source>
        <dbReference type="EMBL" id="RCK69092.1"/>
    </source>
</evidence>
<accession>A0A367YVP0</accession>